<evidence type="ECO:0000313" key="5">
    <source>
        <dbReference type="Proteomes" id="UP001049176"/>
    </source>
</evidence>
<dbReference type="RefSeq" id="XP_043014117.1">
    <property type="nucleotide sequence ID" value="XM_043149511.1"/>
</dbReference>
<organism evidence="4 5">
    <name type="scientific">Marasmius oreades</name>
    <name type="common">fairy-ring Marasmius</name>
    <dbReference type="NCBI Taxonomy" id="181124"/>
    <lineage>
        <taxon>Eukaryota</taxon>
        <taxon>Fungi</taxon>
        <taxon>Dikarya</taxon>
        <taxon>Basidiomycota</taxon>
        <taxon>Agaricomycotina</taxon>
        <taxon>Agaricomycetes</taxon>
        <taxon>Agaricomycetidae</taxon>
        <taxon>Agaricales</taxon>
        <taxon>Marasmiineae</taxon>
        <taxon>Marasmiaceae</taxon>
        <taxon>Marasmius</taxon>
    </lineage>
</organism>
<dbReference type="Proteomes" id="UP001049176">
    <property type="component" value="Chromosome 2"/>
</dbReference>
<keyword evidence="3" id="KW-0732">Signal</keyword>
<keyword evidence="2" id="KW-0812">Transmembrane</keyword>
<sequence>MGWTVTLFILATIYTATNTWKYTRQATVEFTAAETKEFTPLFKYLLGNDQKTAWDSITAIISRLMNTTAHSILVHRCYVLRNREKYVLLLLAFGAFFLNGMDLGCTIANAIAISDTSKHSNVILGKNAMLVDKGVAVGIALFQIVLTFITGVSIWSNNRRKTRYTAIMAVVIDSGMLYATTLLTLIILTFVMDNGRTGFIPWDFSAVSVLMSGIAPTLVVARVDYRKLDSTAKQTVSAPRCDLESQENHQKTSTIDRQPPALGVDFGNPLGSEVSLASVNDEKIGG</sequence>
<comment type="caution">
    <text evidence="4">The sequence shown here is derived from an EMBL/GenBank/DDBJ whole genome shotgun (WGS) entry which is preliminary data.</text>
</comment>
<feature type="signal peptide" evidence="3">
    <location>
        <begin position="1"/>
        <end position="19"/>
    </location>
</feature>
<feature type="compositionally biased region" description="Basic and acidic residues" evidence="1">
    <location>
        <begin position="241"/>
        <end position="250"/>
    </location>
</feature>
<proteinExistence type="predicted"/>
<keyword evidence="2" id="KW-0472">Membrane</keyword>
<keyword evidence="5" id="KW-1185">Reference proteome</keyword>
<evidence type="ECO:0000256" key="3">
    <source>
        <dbReference type="SAM" id="SignalP"/>
    </source>
</evidence>
<dbReference type="KEGG" id="more:E1B28_004979"/>
<dbReference type="GeneID" id="66074055"/>
<feature type="transmembrane region" description="Helical" evidence="2">
    <location>
        <begin position="134"/>
        <end position="155"/>
    </location>
</feature>
<gene>
    <name evidence="4" type="ORF">E1B28_004979</name>
</gene>
<feature type="transmembrane region" description="Helical" evidence="2">
    <location>
        <begin position="167"/>
        <end position="192"/>
    </location>
</feature>
<dbReference type="AlphaFoldDB" id="A0A9P8ADJ2"/>
<feature type="chain" id="PRO_5040170264" evidence="3">
    <location>
        <begin position="20"/>
        <end position="286"/>
    </location>
</feature>
<evidence type="ECO:0000256" key="1">
    <source>
        <dbReference type="SAM" id="MobiDB-lite"/>
    </source>
</evidence>
<name>A0A9P8ADJ2_9AGAR</name>
<keyword evidence="2" id="KW-1133">Transmembrane helix</keyword>
<protein>
    <submittedName>
        <fullName evidence="4">Uncharacterized protein</fullName>
    </submittedName>
</protein>
<evidence type="ECO:0000313" key="4">
    <source>
        <dbReference type="EMBL" id="KAG7097647.1"/>
    </source>
</evidence>
<dbReference type="EMBL" id="CM032182">
    <property type="protein sequence ID" value="KAG7097647.1"/>
    <property type="molecule type" value="Genomic_DNA"/>
</dbReference>
<reference evidence="4" key="1">
    <citation type="journal article" date="2021" name="Genome Biol. Evol.">
        <title>The assembled and annotated genome of the fairy-ring fungus Marasmius oreades.</title>
        <authorList>
            <person name="Hiltunen M."/>
            <person name="Ament-Velasquez S.L."/>
            <person name="Johannesson H."/>
        </authorList>
    </citation>
    <scope>NUCLEOTIDE SEQUENCE</scope>
    <source>
        <strain evidence="4">03SP1</strain>
    </source>
</reference>
<accession>A0A9P8ADJ2</accession>
<feature type="region of interest" description="Disordered" evidence="1">
    <location>
        <begin position="239"/>
        <end position="260"/>
    </location>
</feature>
<evidence type="ECO:0000256" key="2">
    <source>
        <dbReference type="SAM" id="Phobius"/>
    </source>
</evidence>
<feature type="transmembrane region" description="Helical" evidence="2">
    <location>
        <begin position="204"/>
        <end position="223"/>
    </location>
</feature>
<feature type="transmembrane region" description="Helical" evidence="2">
    <location>
        <begin position="86"/>
        <end position="114"/>
    </location>
</feature>
<dbReference type="OrthoDB" id="10482468at2759"/>